<evidence type="ECO:0000313" key="2">
    <source>
        <dbReference type="Proteomes" id="UP001056120"/>
    </source>
</evidence>
<dbReference type="Proteomes" id="UP001056120">
    <property type="component" value="Linkage Group LG10"/>
</dbReference>
<accession>A0ACB9I752</accession>
<comment type="caution">
    <text evidence="1">The sequence shown here is derived from an EMBL/GenBank/DDBJ whole genome shotgun (WGS) entry which is preliminary data.</text>
</comment>
<name>A0ACB9I752_9ASTR</name>
<reference evidence="1 2" key="2">
    <citation type="journal article" date="2022" name="Mol. Ecol. Resour.">
        <title>The genomes of chicory, endive, great burdock and yacon provide insights into Asteraceae paleo-polyploidization history and plant inulin production.</title>
        <authorList>
            <person name="Fan W."/>
            <person name="Wang S."/>
            <person name="Wang H."/>
            <person name="Wang A."/>
            <person name="Jiang F."/>
            <person name="Liu H."/>
            <person name="Zhao H."/>
            <person name="Xu D."/>
            <person name="Zhang Y."/>
        </authorList>
    </citation>
    <scope>NUCLEOTIDE SEQUENCE [LARGE SCALE GENOMIC DNA]</scope>
    <source>
        <strain evidence="2">cv. Yunnan</strain>
        <tissue evidence="1">Leaves</tissue>
    </source>
</reference>
<evidence type="ECO:0000313" key="1">
    <source>
        <dbReference type="EMBL" id="KAI3803834.1"/>
    </source>
</evidence>
<sequence>MGLLVEPRFDNKGLNTKDLVTLVGGHTIGTSACVVFSYRLYNFNNTNQPDPDTNPTFLPQLRALCPNGGDESTRVGLDTGSVIRFDNSYLANLRNGRGVLESDAKLWSDPTTRPIVQRFLGIRGPHGLKFNVEFGRSMFGRSVPSPSSLALSTHHTVLHLRHRYLRPIALSHFTMASKPISHSLLSQITSPSPISKTTSLCSVNRCTLRTASRSPFLSLQSKPNQSTFTANCSSTDSSKDETPIELRFPAFPTVIDINQIREILPHRFPFLLVDRVIEYNPGVSAVGIKNVTINDNFFPGHFPERPIMPGVLMVEAMAQVGGLVMLQPDVGGSRDNFFFAGIDKVRFRKPVVAGDTLVMRMTLIKLQKRFGIAKMEGKAYVGGEVVCEGEFLMAMGSSE</sequence>
<keyword evidence="2" id="KW-1185">Reference proteome</keyword>
<proteinExistence type="predicted"/>
<dbReference type="EMBL" id="CM042027">
    <property type="protein sequence ID" value="KAI3803834.1"/>
    <property type="molecule type" value="Genomic_DNA"/>
</dbReference>
<gene>
    <name evidence="1" type="ORF">L1987_31996</name>
</gene>
<organism evidence="1 2">
    <name type="scientific">Smallanthus sonchifolius</name>
    <dbReference type="NCBI Taxonomy" id="185202"/>
    <lineage>
        <taxon>Eukaryota</taxon>
        <taxon>Viridiplantae</taxon>
        <taxon>Streptophyta</taxon>
        <taxon>Embryophyta</taxon>
        <taxon>Tracheophyta</taxon>
        <taxon>Spermatophyta</taxon>
        <taxon>Magnoliopsida</taxon>
        <taxon>eudicotyledons</taxon>
        <taxon>Gunneridae</taxon>
        <taxon>Pentapetalae</taxon>
        <taxon>asterids</taxon>
        <taxon>campanulids</taxon>
        <taxon>Asterales</taxon>
        <taxon>Asteraceae</taxon>
        <taxon>Asteroideae</taxon>
        <taxon>Heliantheae alliance</taxon>
        <taxon>Millerieae</taxon>
        <taxon>Smallanthus</taxon>
    </lineage>
</organism>
<protein>
    <submittedName>
        <fullName evidence="1">Uncharacterized protein</fullName>
    </submittedName>
</protein>
<reference evidence="2" key="1">
    <citation type="journal article" date="2022" name="Mol. Ecol. Resour.">
        <title>The genomes of chicory, endive, great burdock and yacon provide insights into Asteraceae palaeo-polyploidization history and plant inulin production.</title>
        <authorList>
            <person name="Fan W."/>
            <person name="Wang S."/>
            <person name="Wang H."/>
            <person name="Wang A."/>
            <person name="Jiang F."/>
            <person name="Liu H."/>
            <person name="Zhao H."/>
            <person name="Xu D."/>
            <person name="Zhang Y."/>
        </authorList>
    </citation>
    <scope>NUCLEOTIDE SEQUENCE [LARGE SCALE GENOMIC DNA]</scope>
    <source>
        <strain evidence="2">cv. Yunnan</strain>
    </source>
</reference>